<sequence>MKKTDSPILVVCRLIILNSEEKCSKVFNKECGHLFNKPKPNDVQALPFFKDNADEKFVESWEFPANIYMSDLRKHERDCLSNDMLSLRCEFIISKLEETSKIVEYQYCKHIE</sequence>
<accession>A0AAV4VHY5</accession>
<evidence type="ECO:0000313" key="1">
    <source>
        <dbReference type="EMBL" id="GIY69910.1"/>
    </source>
</evidence>
<dbReference type="Proteomes" id="UP001054945">
    <property type="component" value="Unassembled WGS sequence"/>
</dbReference>
<keyword evidence="2" id="KW-1185">Reference proteome</keyword>
<dbReference type="AlphaFoldDB" id="A0AAV4VHY5"/>
<dbReference type="EMBL" id="BPLR01014609">
    <property type="protein sequence ID" value="GIY69910.1"/>
    <property type="molecule type" value="Genomic_DNA"/>
</dbReference>
<reference evidence="1 2" key="1">
    <citation type="submission" date="2021-06" db="EMBL/GenBank/DDBJ databases">
        <title>Caerostris extrusa draft genome.</title>
        <authorList>
            <person name="Kono N."/>
            <person name="Arakawa K."/>
        </authorList>
    </citation>
    <scope>NUCLEOTIDE SEQUENCE [LARGE SCALE GENOMIC DNA]</scope>
</reference>
<gene>
    <name evidence="1" type="ORF">CEXT_742941</name>
</gene>
<evidence type="ECO:0000313" key="2">
    <source>
        <dbReference type="Proteomes" id="UP001054945"/>
    </source>
</evidence>
<name>A0AAV4VHY5_CAEEX</name>
<protein>
    <submittedName>
        <fullName evidence="1">Uncharacterized protein</fullName>
    </submittedName>
</protein>
<proteinExistence type="predicted"/>
<organism evidence="1 2">
    <name type="scientific">Caerostris extrusa</name>
    <name type="common">Bark spider</name>
    <name type="synonym">Caerostris bankana</name>
    <dbReference type="NCBI Taxonomy" id="172846"/>
    <lineage>
        <taxon>Eukaryota</taxon>
        <taxon>Metazoa</taxon>
        <taxon>Ecdysozoa</taxon>
        <taxon>Arthropoda</taxon>
        <taxon>Chelicerata</taxon>
        <taxon>Arachnida</taxon>
        <taxon>Araneae</taxon>
        <taxon>Araneomorphae</taxon>
        <taxon>Entelegynae</taxon>
        <taxon>Araneoidea</taxon>
        <taxon>Araneidae</taxon>
        <taxon>Caerostris</taxon>
    </lineage>
</organism>
<comment type="caution">
    <text evidence="1">The sequence shown here is derived from an EMBL/GenBank/DDBJ whole genome shotgun (WGS) entry which is preliminary data.</text>
</comment>